<protein>
    <recommendedName>
        <fullName evidence="5">DUF4829 domain-containing protein</fullName>
    </recommendedName>
</protein>
<evidence type="ECO:0000313" key="3">
    <source>
        <dbReference type="Proteomes" id="UP000068026"/>
    </source>
</evidence>
<evidence type="ECO:0000313" key="1">
    <source>
        <dbReference type="EMBL" id="AMJ42047.1"/>
    </source>
</evidence>
<evidence type="ECO:0000313" key="4">
    <source>
        <dbReference type="Proteomes" id="UP000184204"/>
    </source>
</evidence>
<evidence type="ECO:0000313" key="2">
    <source>
        <dbReference type="EMBL" id="SHE50260.1"/>
    </source>
</evidence>
<name>A0A0X8VAI7_ANAPI</name>
<dbReference type="EMBL" id="CP014223">
    <property type="protein sequence ID" value="AMJ42047.1"/>
    <property type="molecule type" value="Genomic_DNA"/>
</dbReference>
<dbReference type="RefSeq" id="WP_066052241.1">
    <property type="nucleotide sequence ID" value="NZ_CP014223.1"/>
</dbReference>
<dbReference type="EMBL" id="FQUA01000003">
    <property type="protein sequence ID" value="SHE50260.1"/>
    <property type="molecule type" value="Genomic_DNA"/>
</dbReference>
<dbReference type="KEGG" id="cpro:CPRO_24990"/>
<accession>A0A0X8VAI7</accession>
<keyword evidence="3" id="KW-1185">Reference proteome</keyword>
<dbReference type="Proteomes" id="UP000068026">
    <property type="component" value="Chromosome"/>
</dbReference>
<proteinExistence type="predicted"/>
<reference evidence="4" key="3">
    <citation type="submission" date="2016-11" db="EMBL/GenBank/DDBJ databases">
        <authorList>
            <person name="Jaros S."/>
            <person name="Januszkiewicz K."/>
            <person name="Wedrychowicz H."/>
        </authorList>
    </citation>
    <scope>NUCLEOTIDE SEQUENCE [LARGE SCALE GENOMIC DNA]</scope>
    <source>
        <strain evidence="4">DSM 1682</strain>
    </source>
</reference>
<reference evidence="1 3" key="1">
    <citation type="journal article" date="2016" name="Genome Announc.">
        <title>Complete Genome Sequence of the Amino Acid-Fermenting Clostridium propionicum X2 (DSM 1682).</title>
        <authorList>
            <person name="Poehlein A."/>
            <person name="Schlien K."/>
            <person name="Chowdhury N.P."/>
            <person name="Gottschalk G."/>
            <person name="Buckel W."/>
            <person name="Daniel R."/>
        </authorList>
    </citation>
    <scope>NUCLEOTIDE SEQUENCE [LARGE SCALE GENOMIC DNA]</scope>
    <source>
        <strain evidence="1 3">X2</strain>
    </source>
</reference>
<gene>
    <name evidence="1" type="ORF">CPRO_24990</name>
    <name evidence="2" type="ORF">SAMN02745151_00868</name>
</gene>
<dbReference type="Proteomes" id="UP000184204">
    <property type="component" value="Unassembled WGS sequence"/>
</dbReference>
<reference evidence="2" key="4">
    <citation type="submission" date="2016-11" db="EMBL/GenBank/DDBJ databases">
        <authorList>
            <person name="Varghese N."/>
            <person name="Submissions S."/>
        </authorList>
    </citation>
    <scope>NUCLEOTIDE SEQUENCE</scope>
    <source>
        <strain evidence="2">DSM 1682</strain>
    </source>
</reference>
<organism evidence="2 4">
    <name type="scientific">Anaerotignum propionicum DSM 1682</name>
    <dbReference type="NCBI Taxonomy" id="991789"/>
    <lineage>
        <taxon>Bacteria</taxon>
        <taxon>Bacillati</taxon>
        <taxon>Bacillota</taxon>
        <taxon>Clostridia</taxon>
        <taxon>Lachnospirales</taxon>
        <taxon>Anaerotignaceae</taxon>
        <taxon>Anaerotignum</taxon>
    </lineage>
</organism>
<evidence type="ECO:0008006" key="5">
    <source>
        <dbReference type="Google" id="ProtNLM"/>
    </source>
</evidence>
<dbReference type="OrthoDB" id="2057187at2"/>
<dbReference type="PROSITE" id="PS51257">
    <property type="entry name" value="PROKAR_LIPOPROTEIN"/>
    <property type="match status" value="1"/>
</dbReference>
<reference evidence="3" key="2">
    <citation type="submission" date="2016-01" db="EMBL/GenBank/DDBJ databases">
        <authorList>
            <person name="Poehlein A."/>
            <person name="Schlien K."/>
            <person name="Gottschalk G."/>
            <person name="Buckel W."/>
            <person name="Daniel R."/>
        </authorList>
    </citation>
    <scope>NUCLEOTIDE SEQUENCE [LARGE SCALE GENOMIC DNA]</scope>
    <source>
        <strain evidence="3">X2</strain>
    </source>
</reference>
<dbReference type="AlphaFoldDB" id="A0A0X8VAI7"/>
<sequence length="219" mass="25637">MKRIKNFIIIGFITSCFTGCTAIKEEETFAETQEVQEITLQEEEKVMENYATEFPDYEFTGILDETVGDRHFESEITPVNIAENLVFCDYYYDIKGEYDKLSGIYGDNEGLKISAINEKKRFDEGAYMQEYIIHSLSTLTKADFKSSEYIEKHSITSDILKYQVSTFAIVQADISMVWSEEALKRGPQLENGEYRRLFLCGKKSDEDKWRIYEIYWFDD</sequence>